<dbReference type="Proteomes" id="UP000600365">
    <property type="component" value="Unassembled WGS sequence"/>
</dbReference>
<comment type="caution">
    <text evidence="2">The sequence shown here is derived from an EMBL/GenBank/DDBJ whole genome shotgun (WGS) entry which is preliminary data.</text>
</comment>
<accession>A0A918D4Y9</accession>
<evidence type="ECO:0000313" key="3">
    <source>
        <dbReference type="Proteomes" id="UP000600365"/>
    </source>
</evidence>
<reference evidence="2 3" key="1">
    <citation type="journal article" date="2014" name="Int. J. Syst. Evol. Microbiol.">
        <title>Complete genome sequence of Corynebacterium casei LMG S-19264T (=DSM 44701T), isolated from a smear-ripened cheese.</title>
        <authorList>
            <consortium name="US DOE Joint Genome Institute (JGI-PGF)"/>
            <person name="Walter F."/>
            <person name="Albersmeier A."/>
            <person name="Kalinowski J."/>
            <person name="Ruckert C."/>
        </authorList>
    </citation>
    <scope>NUCLEOTIDE SEQUENCE [LARGE SCALE GENOMIC DNA]</scope>
    <source>
        <strain evidence="2 3">CGMCC 4.7111</strain>
    </source>
</reference>
<dbReference type="EMBL" id="BMMM01000006">
    <property type="protein sequence ID" value="GGN66502.1"/>
    <property type="molecule type" value="Genomic_DNA"/>
</dbReference>
<name>A0A918D4Y9_9ACTN</name>
<protein>
    <submittedName>
        <fullName evidence="2">Uncharacterized protein</fullName>
    </submittedName>
</protein>
<feature type="region of interest" description="Disordered" evidence="1">
    <location>
        <begin position="1"/>
        <end position="20"/>
    </location>
</feature>
<proteinExistence type="predicted"/>
<sequence length="71" mass="7143">MGSAAGCSRGVGESLGCAPGRGFAVRSSRAVETNDRVHVDGGALLVFGDAGEGQPRVVWEAGLTRPAEEAS</sequence>
<organism evidence="2 3">
    <name type="scientific">Streptomyces albiflavescens</name>
    <dbReference type="NCBI Taxonomy" id="1623582"/>
    <lineage>
        <taxon>Bacteria</taxon>
        <taxon>Bacillati</taxon>
        <taxon>Actinomycetota</taxon>
        <taxon>Actinomycetes</taxon>
        <taxon>Kitasatosporales</taxon>
        <taxon>Streptomycetaceae</taxon>
        <taxon>Streptomyces</taxon>
    </lineage>
</organism>
<keyword evidence="3" id="KW-1185">Reference proteome</keyword>
<evidence type="ECO:0000256" key="1">
    <source>
        <dbReference type="SAM" id="MobiDB-lite"/>
    </source>
</evidence>
<gene>
    <name evidence="2" type="ORF">GCM10011579_038020</name>
</gene>
<dbReference type="AlphaFoldDB" id="A0A918D4Y9"/>
<evidence type="ECO:0000313" key="2">
    <source>
        <dbReference type="EMBL" id="GGN66502.1"/>
    </source>
</evidence>